<dbReference type="Pfam" id="PF20235">
    <property type="entry name" value="PIR2-like_helical"/>
    <property type="match status" value="2"/>
</dbReference>
<name>M8BPK5_AEGTA</name>
<feature type="domain" description="PIR2-like helical" evidence="2">
    <location>
        <begin position="277"/>
        <end position="389"/>
    </location>
</feature>
<dbReference type="PANTHER" id="PTHR33120:SF42">
    <property type="entry name" value="OS12G0105000 PROTEIN"/>
    <property type="match status" value="1"/>
</dbReference>
<evidence type="ECO:0000259" key="2">
    <source>
        <dbReference type="Pfam" id="PF20235"/>
    </source>
</evidence>
<evidence type="ECO:0000259" key="1">
    <source>
        <dbReference type="Pfam" id="PF12274"/>
    </source>
</evidence>
<reference evidence="3" key="1">
    <citation type="submission" date="2015-06" db="UniProtKB">
        <authorList>
            <consortium name="EnsemblPlants"/>
        </authorList>
    </citation>
    <scope>IDENTIFICATION</scope>
</reference>
<dbReference type="EnsemblPlants" id="EMT23889">
    <property type="protein sequence ID" value="EMT23889"/>
    <property type="gene ID" value="F775_22001"/>
</dbReference>
<dbReference type="Pfam" id="PF12274">
    <property type="entry name" value="DUF3615"/>
    <property type="match status" value="1"/>
</dbReference>
<dbReference type="PANTHER" id="PTHR33120">
    <property type="entry name" value="EXPRESSED PROTEIN-RELATED"/>
    <property type="match status" value="1"/>
</dbReference>
<feature type="domain" description="DUF3615" evidence="1">
    <location>
        <begin position="506"/>
        <end position="615"/>
    </location>
</feature>
<dbReference type="InterPro" id="IPR046527">
    <property type="entry name" value="PIR2-like_helical"/>
</dbReference>
<evidence type="ECO:0000313" key="3">
    <source>
        <dbReference type="EnsemblPlants" id="EMT23889"/>
    </source>
</evidence>
<dbReference type="InterPro" id="IPR022059">
    <property type="entry name" value="DUF3615"/>
</dbReference>
<dbReference type="AlphaFoldDB" id="M8BPK5"/>
<feature type="domain" description="PIR2-like helical" evidence="2">
    <location>
        <begin position="48"/>
        <end position="158"/>
    </location>
</feature>
<organism evidence="3">
    <name type="scientific">Aegilops tauschii</name>
    <name type="common">Tausch's goatgrass</name>
    <name type="synonym">Aegilops squarrosa</name>
    <dbReference type="NCBI Taxonomy" id="37682"/>
    <lineage>
        <taxon>Eukaryota</taxon>
        <taxon>Viridiplantae</taxon>
        <taxon>Streptophyta</taxon>
        <taxon>Embryophyta</taxon>
        <taxon>Tracheophyta</taxon>
        <taxon>Spermatophyta</taxon>
        <taxon>Magnoliopsida</taxon>
        <taxon>Liliopsida</taxon>
        <taxon>Poales</taxon>
        <taxon>Poaceae</taxon>
        <taxon>BOP clade</taxon>
        <taxon>Pooideae</taxon>
        <taxon>Triticodae</taxon>
        <taxon>Triticeae</taxon>
        <taxon>Triticinae</taxon>
        <taxon>Aegilops</taxon>
    </lineage>
</organism>
<accession>M8BPK5</accession>
<protein>
    <submittedName>
        <fullName evidence="3">Uncharacterized protein</fullName>
    </submittedName>
</protein>
<proteinExistence type="predicted"/>
<dbReference type="ExpressionAtlas" id="M8BPK5">
    <property type="expression patterns" value="baseline"/>
</dbReference>
<sequence length="696" mass="77163">MQHEPGEHLALRLGVGFEDHVSHPRGSPRTRVLPRHHRVLPRGGPPPLPIADIPGLARCISYCGLAVGLADPVTNIVLTTINAFAKRPPGPGYFFLDAKPDDALEQSKKRITFADGAGNSRAGLVMFMLCYFRHMTEAQAKKFLDMAGHDLPLAILLVEAGCRGCHVPLQPDGARIKTALQQAARFYRDNSGNVTTIIKVREGVFATTTISRDLVATTTITSTCPSQHDDDNYAYTGGNNNVHLSTVLAVERSSRVNNTWRENPDFLPLLKMSLLRTIHGFYINALGILHSHALHEQHLVSAVLTAGHCYGPMDPVSNIILNSIWYDAAFPVPEKICNRVGTADILDARSMSRVESRSRDGFVALVCYTYSISEQQAVVLLCEHRFNLPSLQQGSKEILSNLASASLIAKHPQPAAFEDFLNSLTPSKLDCLHSLVISDRTSGNALSDDTLNRLKKMVSEETSDNAAATVQSTAPRLGQANLYRVSERRSTFKSEQAYVRARLENLLLDYGRDKGHTYKLGIICGVTTATYCYRHSFYATCFHINFLVSSDVSNDGTGSFCSWELFFAEFWNGADERIEQQSTNLPFCCPVKDSFDAYSIRCIVCDHTSCMIAHPSSGMYYTGNTRPGFPVHRKWGDDLRGMLELDFIYFDRRNSESAKTLLKDRSFLSSHRKPIARASVKLDDPVDAVSQTPNRQ</sequence>